<keyword evidence="3" id="KW-1185">Reference proteome</keyword>
<gene>
    <name evidence="2" type="ORF">M9B40_00370</name>
</gene>
<proteinExistence type="predicted"/>
<evidence type="ECO:0000313" key="2">
    <source>
        <dbReference type="EMBL" id="URQ63255.1"/>
    </source>
</evidence>
<dbReference type="Gene3D" id="3.30.200.20">
    <property type="entry name" value="Phosphorylase Kinase, domain 1"/>
    <property type="match status" value="1"/>
</dbReference>
<feature type="domain" description="Aminoglycoside phosphotransferase" evidence="1">
    <location>
        <begin position="23"/>
        <end position="237"/>
    </location>
</feature>
<dbReference type="SUPFAM" id="SSF56112">
    <property type="entry name" value="Protein kinase-like (PK-like)"/>
    <property type="match status" value="1"/>
</dbReference>
<dbReference type="AlphaFoldDB" id="A0A9Q8TYE5"/>
<reference evidence="2" key="1">
    <citation type="submission" date="2022-05" db="EMBL/GenBank/DDBJ databases">
        <title>Single-amplified genomics reveal most streamlined microbe among free-living bacteria.</title>
        <authorList>
            <person name="Roda-Garcia J."/>
            <person name="Haro-Moreno J.M."/>
            <person name="Rodriguez-Valera F."/>
            <person name="Almagro-Moreno S."/>
            <person name="Lopez-Perez M."/>
        </authorList>
    </citation>
    <scope>NUCLEOTIDE SEQUENCE</scope>
    <source>
        <strain evidence="2">TMED112-D2-2</strain>
    </source>
</reference>
<sequence length="304" mass="35727">MKKDLKEAISWLEKILGNHSFQISPLRQEASERSYYRITLKNDSYVLMNNFGSKENAANFIKIQKILKDEKVNVPDIFGFSDELDYLLLEDLGDITLDEYDELSEEDFLNSASVELEKIRSIPNFSIEENISPETHYSQTEEFLNFFYDKKIDVSSEEKLLIEELRNSISEKLAEQAIVPTHFDYERRNMIFYNEKIHIIDFQDLKSGPISMDAASLIFEHKFNYSEELVNRFSRRLIGDGLQTEIYVALAHRSMRIIGTFNRYFKEGKLLNRQKDISLFVDRLLLALRYLNEKDALKVVEKLI</sequence>
<dbReference type="Proteomes" id="UP001056381">
    <property type="component" value="Chromosome"/>
</dbReference>
<evidence type="ECO:0000313" key="3">
    <source>
        <dbReference type="Proteomes" id="UP001056381"/>
    </source>
</evidence>
<protein>
    <submittedName>
        <fullName evidence="2">Phosphotransferase</fullName>
    </submittedName>
</protein>
<dbReference type="Gene3D" id="3.90.1200.10">
    <property type="match status" value="1"/>
</dbReference>
<organism evidence="2 3">
    <name type="scientific">SAR86 cluster bacterium</name>
    <dbReference type="NCBI Taxonomy" id="2030880"/>
    <lineage>
        <taxon>Bacteria</taxon>
        <taxon>Pseudomonadati</taxon>
        <taxon>Pseudomonadota</taxon>
        <taxon>Gammaproteobacteria</taxon>
        <taxon>SAR86 cluster</taxon>
    </lineage>
</organism>
<dbReference type="EMBL" id="CP097966">
    <property type="protein sequence ID" value="URQ63255.1"/>
    <property type="molecule type" value="Genomic_DNA"/>
</dbReference>
<accession>A0A9Q8TYE5</accession>
<dbReference type="Pfam" id="PF01636">
    <property type="entry name" value="APH"/>
    <property type="match status" value="1"/>
</dbReference>
<dbReference type="InterPro" id="IPR002575">
    <property type="entry name" value="Aminoglycoside_PTrfase"/>
</dbReference>
<name>A0A9Q8TYE5_9GAMM</name>
<dbReference type="InterPro" id="IPR011009">
    <property type="entry name" value="Kinase-like_dom_sf"/>
</dbReference>
<evidence type="ECO:0000259" key="1">
    <source>
        <dbReference type="Pfam" id="PF01636"/>
    </source>
</evidence>